<dbReference type="EMBL" id="JAIWYP010000003">
    <property type="protein sequence ID" value="KAH3852958.1"/>
    <property type="molecule type" value="Genomic_DNA"/>
</dbReference>
<gene>
    <name evidence="2" type="ORF">DPMN_095479</name>
</gene>
<evidence type="ECO:0000313" key="2">
    <source>
        <dbReference type="EMBL" id="KAH3852958.1"/>
    </source>
</evidence>
<reference evidence="2" key="1">
    <citation type="journal article" date="2019" name="bioRxiv">
        <title>The Genome of the Zebra Mussel, Dreissena polymorpha: A Resource for Invasive Species Research.</title>
        <authorList>
            <person name="McCartney M.A."/>
            <person name="Auch B."/>
            <person name="Kono T."/>
            <person name="Mallez S."/>
            <person name="Zhang Y."/>
            <person name="Obille A."/>
            <person name="Becker A."/>
            <person name="Abrahante J.E."/>
            <person name="Garbe J."/>
            <person name="Badalamenti J.P."/>
            <person name="Herman A."/>
            <person name="Mangelson H."/>
            <person name="Liachko I."/>
            <person name="Sullivan S."/>
            <person name="Sone E.D."/>
            <person name="Koren S."/>
            <person name="Silverstein K.A.T."/>
            <person name="Beckman K.B."/>
            <person name="Gohl D.M."/>
        </authorList>
    </citation>
    <scope>NUCLEOTIDE SEQUENCE</scope>
    <source>
        <strain evidence="2">Duluth1</strain>
        <tissue evidence="2">Whole animal</tissue>
    </source>
</reference>
<keyword evidence="3" id="KW-1185">Reference proteome</keyword>
<sequence>MFFKKLTNLRTKFHKDWPINVISRALTRKTAPPPVSHVFQRTGTIFKFSRAIIRTNLRTKFNDDWTINVISRVLTRKTSQPPGGHFHEHWTTNVTPRVNDSPPPPPWRPCFLPIRTIFKLNRCILEANVLTKFHDDWTKKVTSRVFTCFPYMEKTAPPPGGHVFSPI</sequence>
<evidence type="ECO:0000313" key="3">
    <source>
        <dbReference type="Proteomes" id="UP000828390"/>
    </source>
</evidence>
<organism evidence="2 3">
    <name type="scientific">Dreissena polymorpha</name>
    <name type="common">Zebra mussel</name>
    <name type="synonym">Mytilus polymorpha</name>
    <dbReference type="NCBI Taxonomy" id="45954"/>
    <lineage>
        <taxon>Eukaryota</taxon>
        <taxon>Metazoa</taxon>
        <taxon>Spiralia</taxon>
        <taxon>Lophotrochozoa</taxon>
        <taxon>Mollusca</taxon>
        <taxon>Bivalvia</taxon>
        <taxon>Autobranchia</taxon>
        <taxon>Heteroconchia</taxon>
        <taxon>Euheterodonta</taxon>
        <taxon>Imparidentia</taxon>
        <taxon>Neoheterodontei</taxon>
        <taxon>Myida</taxon>
        <taxon>Dreissenoidea</taxon>
        <taxon>Dreissenidae</taxon>
        <taxon>Dreissena</taxon>
    </lineage>
</organism>
<dbReference type="Proteomes" id="UP000828390">
    <property type="component" value="Unassembled WGS sequence"/>
</dbReference>
<comment type="caution">
    <text evidence="2">The sequence shown here is derived from an EMBL/GenBank/DDBJ whole genome shotgun (WGS) entry which is preliminary data.</text>
</comment>
<accession>A0A9D4R3L3</accession>
<proteinExistence type="predicted"/>
<evidence type="ECO:0000256" key="1">
    <source>
        <dbReference type="SAM" id="MobiDB-lite"/>
    </source>
</evidence>
<feature type="region of interest" description="Disordered" evidence="1">
    <location>
        <begin position="80"/>
        <end position="102"/>
    </location>
</feature>
<name>A0A9D4R3L3_DREPO</name>
<dbReference type="AlphaFoldDB" id="A0A9D4R3L3"/>
<protein>
    <submittedName>
        <fullName evidence="2">Uncharacterized protein</fullName>
    </submittedName>
</protein>
<reference evidence="2" key="2">
    <citation type="submission" date="2020-11" db="EMBL/GenBank/DDBJ databases">
        <authorList>
            <person name="McCartney M.A."/>
            <person name="Auch B."/>
            <person name="Kono T."/>
            <person name="Mallez S."/>
            <person name="Becker A."/>
            <person name="Gohl D.M."/>
            <person name="Silverstein K.A.T."/>
            <person name="Koren S."/>
            <person name="Bechman K.B."/>
            <person name="Herman A."/>
            <person name="Abrahante J.E."/>
            <person name="Garbe J."/>
        </authorList>
    </citation>
    <scope>NUCLEOTIDE SEQUENCE</scope>
    <source>
        <strain evidence="2">Duluth1</strain>
        <tissue evidence="2">Whole animal</tissue>
    </source>
</reference>